<feature type="domain" description="NB-ARC" evidence="1">
    <location>
        <begin position="224"/>
        <end position="382"/>
    </location>
</feature>
<dbReference type="Pfam" id="PF00931">
    <property type="entry name" value="NB-ARC"/>
    <property type="match status" value="1"/>
</dbReference>
<dbReference type="PRINTS" id="PR00364">
    <property type="entry name" value="DISEASERSIST"/>
</dbReference>
<dbReference type="EMBL" id="CAJVRM010000283">
    <property type="protein sequence ID" value="CAG8978830.1"/>
    <property type="molecule type" value="Genomic_DNA"/>
</dbReference>
<dbReference type="AlphaFoldDB" id="A0A9N9LP57"/>
<accession>A0A9N9LP57</accession>
<dbReference type="OrthoDB" id="6161812at2759"/>
<keyword evidence="3" id="KW-1185">Reference proteome</keyword>
<dbReference type="InterPro" id="IPR002182">
    <property type="entry name" value="NB-ARC"/>
</dbReference>
<comment type="caution">
    <text evidence="2">The sequence shown here is derived from an EMBL/GenBank/DDBJ whole genome shotgun (WGS) entry which is preliminary data.</text>
</comment>
<evidence type="ECO:0000313" key="3">
    <source>
        <dbReference type="Proteomes" id="UP000701801"/>
    </source>
</evidence>
<dbReference type="InterPro" id="IPR027417">
    <property type="entry name" value="P-loop_NTPase"/>
</dbReference>
<dbReference type="SUPFAM" id="SSF52540">
    <property type="entry name" value="P-loop containing nucleoside triphosphate hydrolases"/>
    <property type="match status" value="1"/>
</dbReference>
<dbReference type="PANTHER" id="PTHR35205">
    <property type="entry name" value="NB-ARC AND TPR DOMAIN PROTEIN"/>
    <property type="match status" value="1"/>
</dbReference>
<dbReference type="Gene3D" id="3.40.50.300">
    <property type="entry name" value="P-loop containing nucleotide triphosphate hydrolases"/>
    <property type="match status" value="1"/>
</dbReference>
<name>A0A9N9LP57_9HELO</name>
<gene>
    <name evidence="2" type="ORF">HYALB_00013204</name>
</gene>
<dbReference type="Proteomes" id="UP000701801">
    <property type="component" value="Unassembled WGS sequence"/>
</dbReference>
<dbReference type="PANTHER" id="PTHR35205:SF1">
    <property type="entry name" value="ZU5 DOMAIN-CONTAINING PROTEIN"/>
    <property type="match status" value="1"/>
</dbReference>
<proteinExistence type="predicted"/>
<dbReference type="GO" id="GO:0043531">
    <property type="term" value="F:ADP binding"/>
    <property type="evidence" value="ECO:0007669"/>
    <property type="project" value="InterPro"/>
</dbReference>
<evidence type="ECO:0000313" key="2">
    <source>
        <dbReference type="EMBL" id="CAG8978830.1"/>
    </source>
</evidence>
<reference evidence="2" key="1">
    <citation type="submission" date="2021-07" db="EMBL/GenBank/DDBJ databases">
        <authorList>
            <person name="Durling M."/>
        </authorList>
    </citation>
    <scope>NUCLEOTIDE SEQUENCE</scope>
</reference>
<organism evidence="2 3">
    <name type="scientific">Hymenoscyphus albidus</name>
    <dbReference type="NCBI Taxonomy" id="595503"/>
    <lineage>
        <taxon>Eukaryota</taxon>
        <taxon>Fungi</taxon>
        <taxon>Dikarya</taxon>
        <taxon>Ascomycota</taxon>
        <taxon>Pezizomycotina</taxon>
        <taxon>Leotiomycetes</taxon>
        <taxon>Helotiales</taxon>
        <taxon>Helotiaceae</taxon>
        <taxon>Hymenoscyphus</taxon>
    </lineage>
</organism>
<protein>
    <recommendedName>
        <fullName evidence="1">NB-ARC domain-containing protein</fullName>
    </recommendedName>
</protein>
<sequence>MEVELIGDFRSALSTLMSEYQDERSAKAILLMYRMLEHYKTFAESFISMMENPVEISMMWGLLSLLALNTTNPANTGEITPIIRITRWLERIGQKLKASNDCKGIITDFSKVKGDTVKVDREIIVLWLNVIMAIRNGGFWDKVSFSENAWESLTTIYNKAYQNIDEAVMRIERVAKIAEKQARDIQNMQVMQHLISLGRPRPDRATLPCNNLPVAENRRFFGCQDMLQQLEEHLLPSDTNSHFSSIALYGLRGIGKTQIALAYAYQKLDELDAVLWIPSEDYFSIQQGFSRVAVDYLKLLNAHSQSYQENMILVLNWLHTTSARWLLIFDNVNTHNALDDCWPVSTHGAVLVTTQDVLVATLPFDIGLEVNELGVDDGAEFLLHMTPNRKRSEGELNAAHQVTTLLHGLPLPISQMAAFINAQNSSISEFHNLYLKYEQRLHKQRKSG</sequence>
<evidence type="ECO:0000259" key="1">
    <source>
        <dbReference type="Pfam" id="PF00931"/>
    </source>
</evidence>